<gene>
    <name evidence="1" type="ORF">GQR91_06330</name>
    <name evidence="2" type="ORF">SAMN05216557_105215</name>
</gene>
<name>A0A1G7NM49_9SPHN</name>
<dbReference type="Proteomes" id="UP000323502">
    <property type="component" value="Unassembled WGS sequence"/>
</dbReference>
<dbReference type="RefSeq" id="WP_160146808.1">
    <property type="nucleotide sequence ID" value="NZ_FNBI01000005.1"/>
</dbReference>
<evidence type="ECO:0000313" key="3">
    <source>
        <dbReference type="Proteomes" id="UP000323502"/>
    </source>
</evidence>
<evidence type="ECO:0000313" key="1">
    <source>
        <dbReference type="EMBL" id="MWC43279.1"/>
    </source>
</evidence>
<keyword evidence="3" id="KW-1185">Reference proteome</keyword>
<dbReference type="EMBL" id="FNBI01000005">
    <property type="protein sequence ID" value="SDF75052.1"/>
    <property type="molecule type" value="Genomic_DNA"/>
</dbReference>
<dbReference type="OrthoDB" id="7996304at2"/>
<proteinExistence type="predicted"/>
<dbReference type="Proteomes" id="UP000436801">
    <property type="component" value="Unassembled WGS sequence"/>
</dbReference>
<evidence type="ECO:0000313" key="2">
    <source>
        <dbReference type="EMBL" id="SDF75052.1"/>
    </source>
</evidence>
<sequence>MDEFDEMTARVRLDRRAFAEEVAVMRRELADGLGDGAERGARVVEAALLRAVRTGSFGFEELKATALSALDAIAAAAVKAGVDAIGAGAGGGGLLAGLGALVRGLPGRATGGPVTAGRGYLVGERGPELFVPTGQGRVEPLAAGGVREVRVAISVQAAAGEAPAALARSGRQVARAVRAALAED</sequence>
<protein>
    <submittedName>
        <fullName evidence="1">Tail tape measure protein</fullName>
    </submittedName>
</protein>
<accession>A0A1G7NM49</accession>
<reference evidence="2 3" key="1">
    <citation type="submission" date="2016-10" db="EMBL/GenBank/DDBJ databases">
        <authorList>
            <person name="Varghese N."/>
            <person name="Submissions S."/>
        </authorList>
    </citation>
    <scope>NUCLEOTIDE SEQUENCE [LARGE SCALE GENOMIC DNA]</scope>
    <source>
        <strain evidence="2 3">S7-754</strain>
    </source>
</reference>
<evidence type="ECO:0000313" key="4">
    <source>
        <dbReference type="Proteomes" id="UP000436801"/>
    </source>
</evidence>
<dbReference type="EMBL" id="WSUT01000005">
    <property type="protein sequence ID" value="MWC43279.1"/>
    <property type="molecule type" value="Genomic_DNA"/>
</dbReference>
<reference evidence="1 4" key="2">
    <citation type="submission" date="2019-12" db="EMBL/GenBank/DDBJ databases">
        <authorList>
            <person name="Zheng J."/>
        </authorList>
    </citation>
    <scope>NUCLEOTIDE SEQUENCE [LARGE SCALE GENOMIC DNA]</scope>
    <source>
        <strain evidence="1 4">DSM 27347</strain>
    </source>
</reference>
<organism evidence="2 3">
    <name type="scientific">Sphingomonas carotinifaciens</name>
    <dbReference type="NCBI Taxonomy" id="1166323"/>
    <lineage>
        <taxon>Bacteria</taxon>
        <taxon>Pseudomonadati</taxon>
        <taxon>Pseudomonadota</taxon>
        <taxon>Alphaproteobacteria</taxon>
        <taxon>Sphingomonadales</taxon>
        <taxon>Sphingomonadaceae</taxon>
        <taxon>Sphingomonas</taxon>
    </lineage>
</organism>
<dbReference type="AlphaFoldDB" id="A0A1G7NM49"/>